<evidence type="ECO:0000256" key="1">
    <source>
        <dbReference type="ARBA" id="ARBA00022801"/>
    </source>
</evidence>
<keyword evidence="7" id="KW-1185">Reference proteome</keyword>
<dbReference type="Proteomes" id="UP000617634">
    <property type="component" value="Unassembled WGS sequence"/>
</dbReference>
<dbReference type="InterPro" id="IPR016035">
    <property type="entry name" value="Acyl_Trfase/lysoPLipase"/>
</dbReference>
<dbReference type="InterPro" id="IPR002641">
    <property type="entry name" value="PNPLA_dom"/>
</dbReference>
<dbReference type="GO" id="GO:0016787">
    <property type="term" value="F:hydrolase activity"/>
    <property type="evidence" value="ECO:0007669"/>
    <property type="project" value="UniProtKB-UniRule"/>
</dbReference>
<evidence type="ECO:0000259" key="5">
    <source>
        <dbReference type="PROSITE" id="PS51635"/>
    </source>
</evidence>
<dbReference type="Pfam" id="PF01734">
    <property type="entry name" value="Patatin"/>
    <property type="match status" value="1"/>
</dbReference>
<accession>A0A931HEZ9</accession>
<sequence>MNRSCRNGLDIALQGGGAHGAFTWGVLDRLLEDEDIGITAVSGASAGAVNAAVLASGLANGGREGARRALSDFWEALNRVSRDSGPLIPLMEAFPLTFQALSNWWSTMFGNVSLPSSPEMGAASQQALRSLLEEHIDFDALRHGEAPRLFLSATDVRNGNARIFRNEEMSADVLLASACLPLFFPPVTIDGVDYWDGGYSANPPIMPLVQESPCDDLLLVTINPTSREETPRSSSEITNRLTELSFNQTLIKDLRGLVLVQGEVSPLHFGKGLLATVKRLRIHEIHDEETLSAMPAQSKLTPLREMLLLLHGKGREAAEAWLAGDGRMLGKKGTARIAERYGPK</sequence>
<dbReference type="InterPro" id="IPR050301">
    <property type="entry name" value="NTE"/>
</dbReference>
<proteinExistence type="predicted"/>
<evidence type="ECO:0000313" key="6">
    <source>
        <dbReference type="EMBL" id="MBH0114141.1"/>
    </source>
</evidence>
<feature type="short sequence motif" description="GXGXXG" evidence="4">
    <location>
        <begin position="15"/>
        <end position="20"/>
    </location>
</feature>
<feature type="short sequence motif" description="DGA/G" evidence="4">
    <location>
        <begin position="196"/>
        <end position="198"/>
    </location>
</feature>
<evidence type="ECO:0000256" key="2">
    <source>
        <dbReference type="ARBA" id="ARBA00022963"/>
    </source>
</evidence>
<organism evidence="6 7">
    <name type="scientific">Novosphingobium aureum</name>
    <dbReference type="NCBI Taxonomy" id="2792964"/>
    <lineage>
        <taxon>Bacteria</taxon>
        <taxon>Pseudomonadati</taxon>
        <taxon>Pseudomonadota</taxon>
        <taxon>Alphaproteobacteria</taxon>
        <taxon>Sphingomonadales</taxon>
        <taxon>Sphingomonadaceae</taxon>
        <taxon>Novosphingobium</taxon>
    </lineage>
</organism>
<feature type="active site" description="Nucleophile" evidence="4">
    <location>
        <position position="45"/>
    </location>
</feature>
<dbReference type="PANTHER" id="PTHR14226:SF78">
    <property type="entry name" value="SLR0060 PROTEIN"/>
    <property type="match status" value="1"/>
</dbReference>
<evidence type="ECO:0000256" key="4">
    <source>
        <dbReference type="PROSITE-ProRule" id="PRU01161"/>
    </source>
</evidence>
<feature type="domain" description="PNPLA" evidence="5">
    <location>
        <begin position="11"/>
        <end position="209"/>
    </location>
</feature>
<dbReference type="Gene3D" id="3.40.1090.10">
    <property type="entry name" value="Cytosolic phospholipase A2 catalytic domain"/>
    <property type="match status" value="2"/>
</dbReference>
<dbReference type="PROSITE" id="PS51635">
    <property type="entry name" value="PNPLA"/>
    <property type="match status" value="1"/>
</dbReference>
<dbReference type="SUPFAM" id="SSF52151">
    <property type="entry name" value="FabD/lysophospholipase-like"/>
    <property type="match status" value="1"/>
</dbReference>
<keyword evidence="3 4" id="KW-0443">Lipid metabolism</keyword>
<feature type="short sequence motif" description="GXSXG" evidence="4">
    <location>
        <begin position="43"/>
        <end position="47"/>
    </location>
</feature>
<evidence type="ECO:0000256" key="3">
    <source>
        <dbReference type="ARBA" id="ARBA00023098"/>
    </source>
</evidence>
<name>A0A931HEZ9_9SPHN</name>
<gene>
    <name evidence="6" type="ORF">I5E68_14445</name>
</gene>
<dbReference type="PANTHER" id="PTHR14226">
    <property type="entry name" value="NEUROPATHY TARGET ESTERASE/SWISS CHEESE D.MELANOGASTER"/>
    <property type="match status" value="1"/>
</dbReference>
<evidence type="ECO:0000313" key="7">
    <source>
        <dbReference type="Proteomes" id="UP000617634"/>
    </source>
</evidence>
<dbReference type="RefSeq" id="WP_197165210.1">
    <property type="nucleotide sequence ID" value="NZ_JADZGI010000002.1"/>
</dbReference>
<keyword evidence="2 4" id="KW-0442">Lipid degradation</keyword>
<reference evidence="6" key="1">
    <citation type="submission" date="2020-11" db="EMBL/GenBank/DDBJ databases">
        <title>Novosphingobium aureum sp. nov., a marine bacterium isolated from sediment of a salt flat.</title>
        <authorList>
            <person name="Yoo Y."/>
            <person name="Kim J.-J."/>
        </authorList>
    </citation>
    <scope>NUCLEOTIDE SEQUENCE</scope>
    <source>
        <strain evidence="6">YJ-S2-02</strain>
    </source>
</reference>
<dbReference type="AlphaFoldDB" id="A0A931HEZ9"/>
<dbReference type="EMBL" id="JADZGI010000002">
    <property type="protein sequence ID" value="MBH0114141.1"/>
    <property type="molecule type" value="Genomic_DNA"/>
</dbReference>
<comment type="caution">
    <text evidence="6">The sequence shown here is derived from an EMBL/GenBank/DDBJ whole genome shotgun (WGS) entry which is preliminary data.</text>
</comment>
<keyword evidence="1 4" id="KW-0378">Hydrolase</keyword>
<dbReference type="GO" id="GO:0016042">
    <property type="term" value="P:lipid catabolic process"/>
    <property type="evidence" value="ECO:0007669"/>
    <property type="project" value="UniProtKB-UniRule"/>
</dbReference>
<feature type="active site" description="Proton acceptor" evidence="4">
    <location>
        <position position="196"/>
    </location>
</feature>
<protein>
    <submittedName>
        <fullName evidence="6">Patatin-like phospholipase family protein</fullName>
    </submittedName>
</protein>